<protein>
    <recommendedName>
        <fullName evidence="10">Legumain prodomain domain-containing protein</fullName>
    </recommendedName>
</protein>
<dbReference type="FunCoup" id="A0A2K1IUX0">
    <property type="interactions" value="519"/>
</dbReference>
<dbReference type="KEGG" id="ppp:112273608"/>
<dbReference type="PIRSF" id="PIRSF500139">
    <property type="entry name" value="AE"/>
    <property type="match status" value="1"/>
</dbReference>
<dbReference type="Gene3D" id="3.40.50.1460">
    <property type="match status" value="1"/>
</dbReference>
<dbReference type="InterPro" id="IPR043577">
    <property type="entry name" value="AE"/>
</dbReference>
<feature type="active site" evidence="8">
    <location>
        <position position="166"/>
    </location>
</feature>
<dbReference type="Gramene" id="Pp3c20_10970V3.2">
    <property type="protein sequence ID" value="Pp3c20_10970V3.2"/>
    <property type="gene ID" value="Pp3c20_10970"/>
</dbReference>
<dbReference type="GeneID" id="112273608"/>
<evidence type="ECO:0000256" key="1">
    <source>
        <dbReference type="ARBA" id="ARBA00009941"/>
    </source>
</evidence>
<dbReference type="Proteomes" id="UP000006727">
    <property type="component" value="Chromosome 20"/>
</dbReference>
<dbReference type="Gene3D" id="1.10.132.130">
    <property type="match status" value="1"/>
</dbReference>
<dbReference type="EnsemblPlants" id="Pp3c20_10970V3.1">
    <property type="protein sequence ID" value="Pp3c20_10970V3.1"/>
    <property type="gene ID" value="Pp3c20_10970"/>
</dbReference>
<dbReference type="GO" id="GO:0006624">
    <property type="term" value="P:vacuolar protein processing"/>
    <property type="evidence" value="ECO:0000318"/>
    <property type="project" value="GO_Central"/>
</dbReference>
<accession>A0A2K1IUX0</accession>
<evidence type="ECO:0000259" key="10">
    <source>
        <dbReference type="Pfam" id="PF20985"/>
    </source>
</evidence>
<dbReference type="FunFam" id="3.40.50.1460:FF:000005">
    <property type="entry name" value="Vacuolar-processing enzyme beta-isozyme"/>
    <property type="match status" value="1"/>
</dbReference>
<dbReference type="OrthoDB" id="192611at2759"/>
<dbReference type="GO" id="GO:0051603">
    <property type="term" value="P:proteolysis involved in protein catabolic process"/>
    <property type="evidence" value="ECO:0000318"/>
    <property type="project" value="GO_Central"/>
</dbReference>
<keyword evidence="4" id="KW-0378">Hydrolase</keyword>
<dbReference type="AlphaFoldDB" id="A0A2K1IUX0"/>
<dbReference type="Pfam" id="PF01650">
    <property type="entry name" value="Peptidase_C13"/>
    <property type="match status" value="1"/>
</dbReference>
<evidence type="ECO:0000256" key="7">
    <source>
        <dbReference type="ARBA" id="ARBA00023180"/>
    </source>
</evidence>
<dbReference type="InterPro" id="IPR001096">
    <property type="entry name" value="Peptidase_C13"/>
</dbReference>
<dbReference type="RefSeq" id="XP_024358316.1">
    <property type="nucleotide sequence ID" value="XM_024502548.2"/>
</dbReference>
<dbReference type="Gramene" id="Pp3c20_10970V3.1">
    <property type="protein sequence ID" value="Pp3c20_10970V3.1"/>
    <property type="gene ID" value="Pp3c20_10970"/>
</dbReference>
<keyword evidence="3 9" id="KW-0732">Signal</keyword>
<dbReference type="PRINTS" id="PR00776">
    <property type="entry name" value="HEMOGLOBNASE"/>
</dbReference>
<comment type="similarity">
    <text evidence="1">Belongs to the peptidase C13 family.</text>
</comment>
<feature type="active site" description="Nucleophile" evidence="8">
    <location>
        <position position="208"/>
    </location>
</feature>
<gene>
    <name evidence="12" type="primary">LOC112273608</name>
    <name evidence="11" type="ORF">PHYPA_025013</name>
</gene>
<dbReference type="Pfam" id="PF20985">
    <property type="entry name" value="Legum_prodom"/>
    <property type="match status" value="1"/>
</dbReference>
<keyword evidence="7" id="KW-0325">Glycoprotein</keyword>
<evidence type="ECO:0000256" key="4">
    <source>
        <dbReference type="ARBA" id="ARBA00022801"/>
    </source>
</evidence>
<dbReference type="PANTHER" id="PTHR12000:SF42">
    <property type="entry name" value="LEGUMAIN"/>
    <property type="match status" value="1"/>
</dbReference>
<keyword evidence="13" id="KW-1185">Reference proteome</keyword>
<reference evidence="12" key="3">
    <citation type="submission" date="2020-12" db="UniProtKB">
        <authorList>
            <consortium name="EnsemblPlants"/>
        </authorList>
    </citation>
    <scope>IDENTIFICATION</scope>
</reference>
<feature type="chain" id="PRO_5043158010" description="Legumain prodomain domain-containing protein" evidence="9">
    <location>
        <begin position="23"/>
        <end position="500"/>
    </location>
</feature>
<keyword evidence="5" id="KW-0788">Thiol protease</keyword>
<feature type="signal peptide" evidence="9">
    <location>
        <begin position="1"/>
        <end position="22"/>
    </location>
</feature>
<feature type="domain" description="Legumain prodomain" evidence="10">
    <location>
        <begin position="375"/>
        <end position="470"/>
    </location>
</feature>
<keyword evidence="2" id="KW-0645">Protease</keyword>
<dbReference type="GO" id="GO:0004197">
    <property type="term" value="F:cysteine-type endopeptidase activity"/>
    <property type="evidence" value="ECO:0000318"/>
    <property type="project" value="GO_Central"/>
</dbReference>
<dbReference type="GO" id="GO:0005773">
    <property type="term" value="C:vacuole"/>
    <property type="evidence" value="ECO:0007669"/>
    <property type="project" value="GOC"/>
</dbReference>
<organism evidence="11">
    <name type="scientific">Physcomitrium patens</name>
    <name type="common">Spreading-leaved earth moss</name>
    <name type="synonym">Physcomitrella patens</name>
    <dbReference type="NCBI Taxonomy" id="3218"/>
    <lineage>
        <taxon>Eukaryota</taxon>
        <taxon>Viridiplantae</taxon>
        <taxon>Streptophyta</taxon>
        <taxon>Embryophyta</taxon>
        <taxon>Bryophyta</taxon>
        <taxon>Bryophytina</taxon>
        <taxon>Bryopsida</taxon>
        <taxon>Funariidae</taxon>
        <taxon>Funariales</taxon>
        <taxon>Funariaceae</taxon>
        <taxon>Physcomitrium</taxon>
    </lineage>
</organism>
<evidence type="ECO:0000256" key="5">
    <source>
        <dbReference type="ARBA" id="ARBA00022807"/>
    </source>
</evidence>
<dbReference type="FunFam" id="1.10.132.130:FF:000001">
    <property type="entry name" value="Vacuolar-processing enzyme beta-isozyme"/>
    <property type="match status" value="1"/>
</dbReference>
<evidence type="ECO:0000256" key="2">
    <source>
        <dbReference type="ARBA" id="ARBA00022670"/>
    </source>
</evidence>
<evidence type="ECO:0000313" key="12">
    <source>
        <dbReference type="EnsemblPlants" id="Pp3c20_10970V3.1"/>
    </source>
</evidence>
<dbReference type="InterPro" id="IPR046427">
    <property type="entry name" value="Legumain_prodom_sf"/>
</dbReference>
<dbReference type="CDD" id="cd21115">
    <property type="entry name" value="legumain_C"/>
    <property type="match status" value="1"/>
</dbReference>
<proteinExistence type="inferred from homology"/>
<dbReference type="PANTHER" id="PTHR12000">
    <property type="entry name" value="HEMOGLOBINASE FAMILY MEMBER"/>
    <property type="match status" value="1"/>
</dbReference>
<dbReference type="PaxDb" id="3218-PP1S406_7V6.1"/>
<evidence type="ECO:0000256" key="3">
    <source>
        <dbReference type="ARBA" id="ARBA00022729"/>
    </source>
</evidence>
<evidence type="ECO:0000313" key="13">
    <source>
        <dbReference type="Proteomes" id="UP000006727"/>
    </source>
</evidence>
<keyword evidence="6" id="KW-1015">Disulfide bond</keyword>
<evidence type="ECO:0000256" key="9">
    <source>
        <dbReference type="SAM" id="SignalP"/>
    </source>
</evidence>
<reference evidence="11 13" key="2">
    <citation type="journal article" date="2018" name="Plant J.">
        <title>The Physcomitrella patens chromosome-scale assembly reveals moss genome structure and evolution.</title>
        <authorList>
            <person name="Lang D."/>
            <person name="Ullrich K.K."/>
            <person name="Murat F."/>
            <person name="Fuchs J."/>
            <person name="Jenkins J."/>
            <person name="Haas F.B."/>
            <person name="Piednoel M."/>
            <person name="Gundlach H."/>
            <person name="Van Bel M."/>
            <person name="Meyberg R."/>
            <person name="Vives C."/>
            <person name="Morata J."/>
            <person name="Symeonidi A."/>
            <person name="Hiss M."/>
            <person name="Muchero W."/>
            <person name="Kamisugi Y."/>
            <person name="Saleh O."/>
            <person name="Blanc G."/>
            <person name="Decker E.L."/>
            <person name="van Gessel N."/>
            <person name="Grimwood J."/>
            <person name="Hayes R.D."/>
            <person name="Graham S.W."/>
            <person name="Gunter L.E."/>
            <person name="McDaniel S.F."/>
            <person name="Hoernstein S.N.W."/>
            <person name="Larsson A."/>
            <person name="Li F.W."/>
            <person name="Perroud P.F."/>
            <person name="Phillips J."/>
            <person name="Ranjan P."/>
            <person name="Rokshar D.S."/>
            <person name="Rothfels C.J."/>
            <person name="Schneider L."/>
            <person name="Shu S."/>
            <person name="Stevenson D.W."/>
            <person name="Thummler F."/>
            <person name="Tillich M."/>
            <person name="Villarreal Aguilar J.C."/>
            <person name="Widiez T."/>
            <person name="Wong G.K."/>
            <person name="Wymore A."/>
            <person name="Zhang Y."/>
            <person name="Zimmer A.D."/>
            <person name="Quatrano R.S."/>
            <person name="Mayer K.F.X."/>
            <person name="Goodstein D."/>
            <person name="Casacuberta J.M."/>
            <person name="Vandepoele K."/>
            <person name="Reski R."/>
            <person name="Cuming A.C."/>
            <person name="Tuskan G.A."/>
            <person name="Maumus F."/>
            <person name="Salse J."/>
            <person name="Schmutz J."/>
            <person name="Rensing S.A."/>
        </authorList>
    </citation>
    <scope>NUCLEOTIDE SEQUENCE [LARGE SCALE GENOMIC DNA]</scope>
    <source>
        <strain evidence="12 13">cv. Gransden 2004</strain>
    </source>
</reference>
<dbReference type="EMBL" id="ABEU02000020">
    <property type="protein sequence ID" value="PNR33070.1"/>
    <property type="molecule type" value="Genomic_DNA"/>
</dbReference>
<name>A0A2K1IUX0_PHYPA</name>
<dbReference type="PIRSF" id="PIRSF019663">
    <property type="entry name" value="Legumain"/>
    <property type="match status" value="1"/>
</dbReference>
<dbReference type="EnsemblPlants" id="Pp3c20_10970V3.2">
    <property type="protein sequence ID" value="Pp3c20_10970V3.2"/>
    <property type="gene ID" value="Pp3c20_10970"/>
</dbReference>
<evidence type="ECO:0000313" key="11">
    <source>
        <dbReference type="EMBL" id="PNR33070.1"/>
    </source>
</evidence>
<dbReference type="STRING" id="3218.A0A2K1IUX0"/>
<sequence length="500" mass="55121">MGSVQGLLRLLLLSLFAASSFSRMHSPWDDKIAMQTEEEAGEIEEGVRWAILIAGSSGYGNYRHQADICHAYQILKRGGLKEENIVVFMYDDIANNEENPHRGKVFNKPYGPDVYPGVPKDYTGENITVSNFYAAILGDADATKGGSGKVVASGPNDHVFIYYADHGGAGVLGMPNDPILYADEFVDTLKKKAAAGTFKKMVIYVEACESGSIFDGLLPTGLNIYVTTASDPDENSWGTYCPTMIPPPPPEFGTCLGDLYSVSWMEDAEMENLKKETLNDQYRIVKSRTSDNDTYMTGSHVMQYGDIEIDAEEVERYLGFDPANENVTRPELPVSKAPATASGMHVMQREAELLHLWHKYHKAVDGSKKESAGMELTRTIAHRMHVDNSIKLIGDHMFGLDTSLLRLKAVRPAGQVLVDDWSCLKAMVRTFEASCGPLTQYGMKHMRAFASICNAGIDLDTMKKATSQACGFSETDTDLRTADSPRFSASAKEFVKTIEF</sequence>
<reference evidence="11 13" key="1">
    <citation type="journal article" date="2008" name="Science">
        <title>The Physcomitrella genome reveals evolutionary insights into the conquest of land by plants.</title>
        <authorList>
            <person name="Rensing S."/>
            <person name="Lang D."/>
            <person name="Zimmer A."/>
            <person name="Terry A."/>
            <person name="Salamov A."/>
            <person name="Shapiro H."/>
            <person name="Nishiyama T."/>
            <person name="Perroud P.-F."/>
            <person name="Lindquist E."/>
            <person name="Kamisugi Y."/>
            <person name="Tanahashi T."/>
            <person name="Sakakibara K."/>
            <person name="Fujita T."/>
            <person name="Oishi K."/>
            <person name="Shin-I T."/>
            <person name="Kuroki Y."/>
            <person name="Toyoda A."/>
            <person name="Suzuki Y."/>
            <person name="Hashimoto A."/>
            <person name="Yamaguchi K."/>
            <person name="Sugano A."/>
            <person name="Kohara Y."/>
            <person name="Fujiyama A."/>
            <person name="Anterola A."/>
            <person name="Aoki S."/>
            <person name="Ashton N."/>
            <person name="Barbazuk W.B."/>
            <person name="Barker E."/>
            <person name="Bennetzen J."/>
            <person name="Bezanilla M."/>
            <person name="Blankenship R."/>
            <person name="Cho S.H."/>
            <person name="Dutcher S."/>
            <person name="Estelle M."/>
            <person name="Fawcett J.A."/>
            <person name="Gundlach H."/>
            <person name="Hanada K."/>
            <person name="Heyl A."/>
            <person name="Hicks K.A."/>
            <person name="Hugh J."/>
            <person name="Lohr M."/>
            <person name="Mayer K."/>
            <person name="Melkozernov A."/>
            <person name="Murata T."/>
            <person name="Nelson D."/>
            <person name="Pils B."/>
            <person name="Prigge M."/>
            <person name="Reiss B."/>
            <person name="Renner T."/>
            <person name="Rombauts S."/>
            <person name="Rushton P."/>
            <person name="Sanderfoot A."/>
            <person name="Schween G."/>
            <person name="Shiu S.-H."/>
            <person name="Stueber K."/>
            <person name="Theodoulou F.L."/>
            <person name="Tu H."/>
            <person name="Van de Peer Y."/>
            <person name="Verrier P.J."/>
            <person name="Waters E."/>
            <person name="Wood A."/>
            <person name="Yang L."/>
            <person name="Cove D."/>
            <person name="Cuming A."/>
            <person name="Hasebe M."/>
            <person name="Lucas S."/>
            <person name="Mishler D.B."/>
            <person name="Reski R."/>
            <person name="Grigoriev I."/>
            <person name="Quatrano R.S."/>
            <person name="Boore J.L."/>
        </authorList>
    </citation>
    <scope>NUCLEOTIDE SEQUENCE [LARGE SCALE GENOMIC DNA]</scope>
    <source>
        <strain evidence="12 13">cv. Gransden 2004</strain>
    </source>
</reference>
<evidence type="ECO:0000256" key="8">
    <source>
        <dbReference type="PIRSR" id="PIRSR019663-1"/>
    </source>
</evidence>
<evidence type="ECO:0000256" key="6">
    <source>
        <dbReference type="ARBA" id="ARBA00023157"/>
    </source>
</evidence>
<dbReference type="InterPro" id="IPR048501">
    <property type="entry name" value="Legum_prodom"/>
</dbReference>